<evidence type="ECO:0000313" key="2">
    <source>
        <dbReference type="Proteomes" id="UP000265520"/>
    </source>
</evidence>
<name>A0A392VQA5_9FABA</name>
<organism evidence="1 2">
    <name type="scientific">Trifolium medium</name>
    <dbReference type="NCBI Taxonomy" id="97028"/>
    <lineage>
        <taxon>Eukaryota</taxon>
        <taxon>Viridiplantae</taxon>
        <taxon>Streptophyta</taxon>
        <taxon>Embryophyta</taxon>
        <taxon>Tracheophyta</taxon>
        <taxon>Spermatophyta</taxon>
        <taxon>Magnoliopsida</taxon>
        <taxon>eudicotyledons</taxon>
        <taxon>Gunneridae</taxon>
        <taxon>Pentapetalae</taxon>
        <taxon>rosids</taxon>
        <taxon>fabids</taxon>
        <taxon>Fabales</taxon>
        <taxon>Fabaceae</taxon>
        <taxon>Papilionoideae</taxon>
        <taxon>50 kb inversion clade</taxon>
        <taxon>NPAAA clade</taxon>
        <taxon>Hologalegina</taxon>
        <taxon>IRL clade</taxon>
        <taxon>Trifolieae</taxon>
        <taxon>Trifolium</taxon>
    </lineage>
</organism>
<reference evidence="1 2" key="1">
    <citation type="journal article" date="2018" name="Front. Plant Sci.">
        <title>Red Clover (Trifolium pratense) and Zigzag Clover (T. medium) - A Picture of Genomic Similarities and Differences.</title>
        <authorList>
            <person name="Dluhosova J."/>
            <person name="Istvanek J."/>
            <person name="Nedelnik J."/>
            <person name="Repkova J."/>
        </authorList>
    </citation>
    <scope>NUCLEOTIDE SEQUENCE [LARGE SCALE GENOMIC DNA]</scope>
    <source>
        <strain evidence="2">cv. 10/8</strain>
        <tissue evidence="1">Leaf</tissue>
    </source>
</reference>
<evidence type="ECO:0000313" key="1">
    <source>
        <dbReference type="EMBL" id="MCI88610.1"/>
    </source>
</evidence>
<dbReference type="Proteomes" id="UP000265520">
    <property type="component" value="Unassembled WGS sequence"/>
</dbReference>
<dbReference type="EMBL" id="LXQA011197540">
    <property type="protein sequence ID" value="MCI88610.1"/>
    <property type="molecule type" value="Genomic_DNA"/>
</dbReference>
<keyword evidence="2" id="KW-1185">Reference proteome</keyword>
<accession>A0A392VQA5</accession>
<dbReference type="AlphaFoldDB" id="A0A392VQA5"/>
<proteinExistence type="predicted"/>
<protein>
    <submittedName>
        <fullName evidence="1">Uncharacterized protein</fullName>
    </submittedName>
</protein>
<sequence>IARAESSKLLAAETVISTG</sequence>
<comment type="caution">
    <text evidence="1">The sequence shown here is derived from an EMBL/GenBank/DDBJ whole genome shotgun (WGS) entry which is preliminary data.</text>
</comment>
<feature type="non-terminal residue" evidence="1">
    <location>
        <position position="1"/>
    </location>
</feature>